<dbReference type="Gene3D" id="3.40.395.10">
    <property type="entry name" value="Adenoviral Proteinase, Chain A"/>
    <property type="match status" value="1"/>
</dbReference>
<protein>
    <recommendedName>
        <fullName evidence="5">Ubiquitin-like protease family profile domain-containing protein</fullName>
    </recommendedName>
</protein>
<comment type="caution">
    <text evidence="6">The sequence shown here is derived from an EMBL/GenBank/DDBJ whole genome shotgun (WGS) entry which is preliminary data.</text>
</comment>
<accession>A0AAP0GQ02</accession>
<dbReference type="PANTHER" id="PTHR33018">
    <property type="entry name" value="OS10G0338966 PROTEIN-RELATED"/>
    <property type="match status" value="1"/>
</dbReference>
<feature type="compositionally biased region" description="Basic and acidic residues" evidence="4">
    <location>
        <begin position="237"/>
        <end position="246"/>
    </location>
</feature>
<keyword evidence="3" id="KW-0378">Hydrolase</keyword>
<dbReference type="InterPro" id="IPR003653">
    <property type="entry name" value="Peptidase_C48_C"/>
</dbReference>
<dbReference type="Proteomes" id="UP001408789">
    <property type="component" value="Unassembled WGS sequence"/>
</dbReference>
<dbReference type="EMBL" id="JBCNJP010000025">
    <property type="protein sequence ID" value="KAK9056189.1"/>
    <property type="molecule type" value="Genomic_DNA"/>
</dbReference>
<evidence type="ECO:0000256" key="3">
    <source>
        <dbReference type="ARBA" id="ARBA00022801"/>
    </source>
</evidence>
<gene>
    <name evidence="6" type="ORF">SSX86_027278</name>
</gene>
<dbReference type="SUPFAM" id="SSF54001">
    <property type="entry name" value="Cysteine proteinases"/>
    <property type="match status" value="1"/>
</dbReference>
<feature type="region of interest" description="Disordered" evidence="4">
    <location>
        <begin position="584"/>
        <end position="635"/>
    </location>
</feature>
<dbReference type="AlphaFoldDB" id="A0AAP0GQ02"/>
<dbReference type="PANTHER" id="PTHR33018:SF31">
    <property type="entry name" value="TRANSPOSASE, PTTA_EN_SPM, PLANT"/>
    <property type="match status" value="1"/>
</dbReference>
<evidence type="ECO:0000256" key="4">
    <source>
        <dbReference type="SAM" id="MobiDB-lite"/>
    </source>
</evidence>
<evidence type="ECO:0000256" key="1">
    <source>
        <dbReference type="ARBA" id="ARBA00005234"/>
    </source>
</evidence>
<evidence type="ECO:0000313" key="7">
    <source>
        <dbReference type="Proteomes" id="UP001408789"/>
    </source>
</evidence>
<comment type="similarity">
    <text evidence="1">Belongs to the peptidase C48 family.</text>
</comment>
<keyword evidence="2" id="KW-0645">Protease</keyword>
<dbReference type="Pfam" id="PF02902">
    <property type="entry name" value="Peptidase_C48"/>
    <property type="match status" value="1"/>
</dbReference>
<feature type="compositionally biased region" description="Basic and acidic residues" evidence="4">
    <location>
        <begin position="75"/>
        <end position="91"/>
    </location>
</feature>
<keyword evidence="7" id="KW-1185">Reference proteome</keyword>
<proteinExistence type="inferred from homology"/>
<sequence length="942" mass="108715">MIRRPRSRRAQFDDHHHSIGRKGTRGATVFYKKTESNKENPIMVGEGENKQLLDPKKIEKRKGTATNVYKKNYNKRPERGGRNVENEENKDRKKKKADKGIEIKEKGVSGKEAKKIDEEETEVPVKDKVVEVAAIKVVGEVEKKTNELVVKDIIRNVVAVIDKEYDEEDSKSMAVNDKPVDDVENVNTTEKKVKKTGKRVAKELQANFVNLISQRKQVGTSKEKLKVVFCDMESDSASDHEKDSKSQRGPTIKSKANKGKTVVTYNKRGVPIRVGAKKLATFEGVAARSMVPITYDRWFDVGEETKEACWKYVSTHFVLNPKSRKYTLQSIGTKWKNFKHHLYKKFIRTQKDDPEADLLTPPSMYPFLKIEDWKLFVEQRISRKWEDKSKKAKNICWKRARELKKGGFDQNVENIVDKVEELQKTKKNVEDPHQYSLLPKTAKSYLDNEKKKMDQRLIKVEDELQRLKRGIYNNVSEGAGCQMWGDEDVEDKAPEEGPLDNSCYLAVDVPSNIVAKGTVLNYSVSGENVEVMMELCVQGEALLPIPLKEEFIEKVKDALGCILSWPRHLVIRCSYLNKMVAKNAKKDEERKNEDKNAKKDEERNTKKRMEKEKKIGKELESTKGKKRQREPDEEDKKELIIIGKMDDKNCGLQLITDDINELEARKTKVNEKETVQRRMTRGQRKSRIRMEKSVALKMVALMVDGQVSKVDSIKVQCENDLFGYESYTYLTWNDFDKVFTMDEVSGAVVISYTMYLYEQIKNMPKRDHGICFMTPSATMQHERKAKAKNVDDSSRLVADRLSTRKDNDIILLPYNPGRHWVLGVLDMKTSTCYFLDSLRPRSVNPQFRQIVDAAIGLYDVQSGSKKMTKLNWVNSRCPCQPGSTECGYYMLKFMKEIVQQGFEVLENDNIGGNRNEYTNDDFDEIREEWATYVANFIFRDPE</sequence>
<dbReference type="GO" id="GO:0008234">
    <property type="term" value="F:cysteine-type peptidase activity"/>
    <property type="evidence" value="ECO:0007669"/>
    <property type="project" value="InterPro"/>
</dbReference>
<feature type="region of interest" description="Disordered" evidence="4">
    <location>
        <begin position="236"/>
        <end position="258"/>
    </location>
</feature>
<organism evidence="6 7">
    <name type="scientific">Deinandra increscens subsp. villosa</name>
    <dbReference type="NCBI Taxonomy" id="3103831"/>
    <lineage>
        <taxon>Eukaryota</taxon>
        <taxon>Viridiplantae</taxon>
        <taxon>Streptophyta</taxon>
        <taxon>Embryophyta</taxon>
        <taxon>Tracheophyta</taxon>
        <taxon>Spermatophyta</taxon>
        <taxon>Magnoliopsida</taxon>
        <taxon>eudicotyledons</taxon>
        <taxon>Gunneridae</taxon>
        <taxon>Pentapetalae</taxon>
        <taxon>asterids</taxon>
        <taxon>campanulids</taxon>
        <taxon>Asterales</taxon>
        <taxon>Asteraceae</taxon>
        <taxon>Asteroideae</taxon>
        <taxon>Heliantheae alliance</taxon>
        <taxon>Madieae</taxon>
        <taxon>Madiinae</taxon>
        <taxon>Deinandra</taxon>
    </lineage>
</organism>
<feature type="domain" description="Ubiquitin-like protease family profile" evidence="5">
    <location>
        <begin position="728"/>
        <end position="897"/>
    </location>
</feature>
<dbReference type="GO" id="GO:0006508">
    <property type="term" value="P:proteolysis"/>
    <property type="evidence" value="ECO:0007669"/>
    <property type="project" value="UniProtKB-KW"/>
</dbReference>
<evidence type="ECO:0000259" key="5">
    <source>
        <dbReference type="PROSITE" id="PS50600"/>
    </source>
</evidence>
<feature type="compositionally biased region" description="Basic and acidic residues" evidence="4">
    <location>
        <begin position="584"/>
        <end position="623"/>
    </location>
</feature>
<feature type="compositionally biased region" description="Basic and acidic residues" evidence="4">
    <location>
        <begin position="47"/>
        <end position="57"/>
    </location>
</feature>
<dbReference type="PROSITE" id="PS50600">
    <property type="entry name" value="ULP_PROTEASE"/>
    <property type="match status" value="1"/>
</dbReference>
<reference evidence="6 7" key="1">
    <citation type="submission" date="2024-04" db="EMBL/GenBank/DDBJ databases">
        <title>The reference genome of an endangered Asteraceae, Deinandra increscens subsp. villosa, native to the Central Coast of California.</title>
        <authorList>
            <person name="Guilliams M."/>
            <person name="Hasenstab-Lehman K."/>
            <person name="Meyer R."/>
            <person name="Mcevoy S."/>
        </authorList>
    </citation>
    <scope>NUCLEOTIDE SEQUENCE [LARGE SCALE GENOMIC DNA]</scope>
    <source>
        <tissue evidence="6">Leaf</tissue>
    </source>
</reference>
<feature type="region of interest" description="Disordered" evidence="4">
    <location>
        <begin position="1"/>
        <end position="100"/>
    </location>
</feature>
<evidence type="ECO:0000313" key="6">
    <source>
        <dbReference type="EMBL" id="KAK9056189.1"/>
    </source>
</evidence>
<evidence type="ECO:0000256" key="2">
    <source>
        <dbReference type="ARBA" id="ARBA00022670"/>
    </source>
</evidence>
<name>A0AAP0GQ02_9ASTR</name>
<dbReference type="InterPro" id="IPR038765">
    <property type="entry name" value="Papain-like_cys_pep_sf"/>
</dbReference>